<dbReference type="Proteomes" id="UP000885832">
    <property type="component" value="Unassembled WGS sequence"/>
</dbReference>
<organism evidence="2">
    <name type="scientific">Candidatus Tenderia electrophaga</name>
    <dbReference type="NCBI Taxonomy" id="1748243"/>
    <lineage>
        <taxon>Bacteria</taxon>
        <taxon>Pseudomonadati</taxon>
        <taxon>Pseudomonadota</taxon>
        <taxon>Gammaproteobacteria</taxon>
        <taxon>Candidatus Tenderiales</taxon>
        <taxon>Candidatus Tenderiaceae</taxon>
        <taxon>Candidatus Tenderia</taxon>
    </lineage>
</organism>
<reference evidence="2" key="1">
    <citation type="journal article" date="2020" name="mSystems">
        <title>Genome- and Community-Level Interaction Insights into Carbon Utilization and Element Cycling Functions of Hydrothermarchaeota in Hydrothermal Sediment.</title>
        <authorList>
            <person name="Zhou Z."/>
            <person name="Liu Y."/>
            <person name="Xu W."/>
            <person name="Pan J."/>
            <person name="Luo Z.H."/>
            <person name="Li M."/>
        </authorList>
    </citation>
    <scope>NUCLEOTIDE SEQUENCE [LARGE SCALE GENOMIC DNA]</scope>
    <source>
        <strain evidence="2">HyVt-505</strain>
    </source>
</reference>
<dbReference type="SUPFAM" id="SSF53335">
    <property type="entry name" value="S-adenosyl-L-methionine-dependent methyltransferases"/>
    <property type="match status" value="1"/>
</dbReference>
<dbReference type="AlphaFoldDB" id="A0A832J4N2"/>
<keyword evidence="2" id="KW-0489">Methyltransferase</keyword>
<keyword evidence="2" id="KW-0808">Transferase</keyword>
<dbReference type="Pfam" id="PF08241">
    <property type="entry name" value="Methyltransf_11"/>
    <property type="match status" value="1"/>
</dbReference>
<protein>
    <submittedName>
        <fullName evidence="2">SAM-dependent methyltransferase</fullName>
    </submittedName>
</protein>
<comment type="caution">
    <text evidence="2">The sequence shown here is derived from an EMBL/GenBank/DDBJ whole genome shotgun (WGS) entry which is preliminary data.</text>
</comment>
<dbReference type="GO" id="GO:0008757">
    <property type="term" value="F:S-adenosylmethionine-dependent methyltransferase activity"/>
    <property type="evidence" value="ECO:0007669"/>
    <property type="project" value="InterPro"/>
</dbReference>
<dbReference type="InterPro" id="IPR013216">
    <property type="entry name" value="Methyltransf_11"/>
</dbReference>
<sequence>MPLRSIRMNRGKSMIAGLRRYQINDIRQDLRGWYNRPVGQLLLAQEREQLDNVLPTLFGYHIVQVGCLLGNDLLSGSRVLNKVLIDPDKGGETLTPAVYGYPDALPIASDSVDVVVLPHTLEFERDPHQILREVDRVLIPEGHVVVLGFNPWSLWGLWRLLFGRSGKAPWCGDFLSLTRTRDWMALLGFDVVLERHYFFRPPMQASSVMNKLSFMERLGAKLWPRLSGAYMLVAKKRVTTLTPIKPRWRASRNLLGDIPSPTARSGRT</sequence>
<dbReference type="Gene3D" id="3.40.50.150">
    <property type="entry name" value="Vaccinia Virus protein VP39"/>
    <property type="match status" value="1"/>
</dbReference>
<name>A0A832J4N2_9GAMM</name>
<dbReference type="GO" id="GO:0032259">
    <property type="term" value="P:methylation"/>
    <property type="evidence" value="ECO:0007669"/>
    <property type="project" value="UniProtKB-KW"/>
</dbReference>
<accession>A0A832J4N2</accession>
<proteinExistence type="predicted"/>
<feature type="domain" description="Methyltransferase type 11" evidence="1">
    <location>
        <begin position="103"/>
        <end position="146"/>
    </location>
</feature>
<evidence type="ECO:0000259" key="1">
    <source>
        <dbReference type="Pfam" id="PF08241"/>
    </source>
</evidence>
<evidence type="ECO:0000313" key="2">
    <source>
        <dbReference type="EMBL" id="HHJ80994.1"/>
    </source>
</evidence>
<gene>
    <name evidence="2" type="ORF">ENJ65_05115</name>
</gene>
<dbReference type="InterPro" id="IPR029063">
    <property type="entry name" value="SAM-dependent_MTases_sf"/>
</dbReference>
<dbReference type="EMBL" id="DRNF01000324">
    <property type="protein sequence ID" value="HHJ80994.1"/>
    <property type="molecule type" value="Genomic_DNA"/>
</dbReference>